<evidence type="ECO:0000259" key="2">
    <source>
        <dbReference type="Pfam" id="PF00534"/>
    </source>
</evidence>
<evidence type="ECO:0000256" key="1">
    <source>
        <dbReference type="ARBA" id="ARBA00022679"/>
    </source>
</evidence>
<protein>
    <submittedName>
        <fullName evidence="3">Glycosyltransferase involved in cell wall biosynthesis</fullName>
    </submittedName>
</protein>
<comment type="caution">
    <text evidence="3">The sequence shown here is derived from an EMBL/GenBank/DDBJ whole genome shotgun (WGS) entry which is preliminary data.</text>
</comment>
<sequence>MNIILDTSVLGIGFYHQQAQTGISRVTERLMTGLWKASDVSLSLAASSHLAETMRYARTTLGSAGPAFVNRPAERRQAAIENGLLAPFPLNSLPTKVIRQVFYQAKEMLGDDEAQFDTQQFPRDSIYHSTLYPIPDAVRQDRAVTTVQTVHDLIPIFHPEWFPKGDNTVRRVLDRLPPDAHIVTVSEATRQDFCNYTRIDPARVTPILLAASPSLFYPVTDQLVLTTVREQYNLGDAPYLLSVATFEPRKNIDHLVRCFAQLVRSGDIPADVKLVLVGTKGWKFEQIMDELAQRDALRSRIVVTGFVPDAQLAPLYSGALGFVYPSLYEGFGLPPLEAMQCGLPVITSSTPALAEVVGDAALTVSPTDADALNQAMVTLINSAAVRDELAAKSRARAALFSWDQFVDQHIALYRTLQR</sequence>
<dbReference type="PANTHER" id="PTHR46401">
    <property type="entry name" value="GLYCOSYLTRANSFERASE WBBK-RELATED"/>
    <property type="match status" value="1"/>
</dbReference>
<dbReference type="SUPFAM" id="SSF53756">
    <property type="entry name" value="UDP-Glycosyltransferase/glycogen phosphorylase"/>
    <property type="match status" value="1"/>
</dbReference>
<accession>A0ABR6W815</accession>
<name>A0ABR6W815_9BACT</name>
<gene>
    <name evidence="3" type="ORF">FH603_3239</name>
</gene>
<dbReference type="RefSeq" id="WP_317171329.1">
    <property type="nucleotide sequence ID" value="NZ_VFIA01000018.1"/>
</dbReference>
<evidence type="ECO:0000313" key="3">
    <source>
        <dbReference type="EMBL" id="MBC3792725.1"/>
    </source>
</evidence>
<feature type="domain" description="Glycosyl transferase family 1" evidence="2">
    <location>
        <begin position="229"/>
        <end position="394"/>
    </location>
</feature>
<dbReference type="Pfam" id="PF00534">
    <property type="entry name" value="Glycos_transf_1"/>
    <property type="match status" value="1"/>
</dbReference>
<dbReference type="EMBL" id="VFIA01000018">
    <property type="protein sequence ID" value="MBC3792725.1"/>
    <property type="molecule type" value="Genomic_DNA"/>
</dbReference>
<organism evidence="3 4">
    <name type="scientific">Spirosoma utsteinense</name>
    <dbReference type="NCBI Taxonomy" id="2585773"/>
    <lineage>
        <taxon>Bacteria</taxon>
        <taxon>Pseudomonadati</taxon>
        <taxon>Bacteroidota</taxon>
        <taxon>Cytophagia</taxon>
        <taxon>Cytophagales</taxon>
        <taxon>Cytophagaceae</taxon>
        <taxon>Spirosoma</taxon>
    </lineage>
</organism>
<keyword evidence="4" id="KW-1185">Reference proteome</keyword>
<proteinExistence type="predicted"/>
<dbReference type="Proteomes" id="UP000700732">
    <property type="component" value="Unassembled WGS sequence"/>
</dbReference>
<dbReference type="InterPro" id="IPR001296">
    <property type="entry name" value="Glyco_trans_1"/>
</dbReference>
<keyword evidence="1" id="KW-0808">Transferase</keyword>
<evidence type="ECO:0000313" key="4">
    <source>
        <dbReference type="Proteomes" id="UP000700732"/>
    </source>
</evidence>
<reference evidence="3 4" key="1">
    <citation type="submission" date="2019-06" db="EMBL/GenBank/DDBJ databases">
        <title>Spirosoma utsteinense sp. nov. isolated from Antarctic ice-free soils.</title>
        <authorList>
            <person name="Tahon G."/>
        </authorList>
    </citation>
    <scope>NUCLEOTIDE SEQUENCE [LARGE SCALE GENOMIC DNA]</scope>
    <source>
        <strain evidence="3 4">LMG 31447</strain>
    </source>
</reference>
<dbReference type="Gene3D" id="3.40.50.2000">
    <property type="entry name" value="Glycogen Phosphorylase B"/>
    <property type="match status" value="1"/>
</dbReference>
<dbReference type="CDD" id="cd03809">
    <property type="entry name" value="GT4_MtfB-like"/>
    <property type="match status" value="1"/>
</dbReference>
<dbReference type="PANTHER" id="PTHR46401:SF2">
    <property type="entry name" value="GLYCOSYLTRANSFERASE WBBK-RELATED"/>
    <property type="match status" value="1"/>
</dbReference>